<keyword evidence="3" id="KW-1185">Reference proteome</keyword>
<dbReference type="EMBL" id="CP108482">
    <property type="protein sequence ID" value="WUS54915.1"/>
    <property type="molecule type" value="Genomic_DNA"/>
</dbReference>
<evidence type="ECO:0000313" key="3">
    <source>
        <dbReference type="Proteomes" id="UP001432014"/>
    </source>
</evidence>
<dbReference type="RefSeq" id="WP_329500559.1">
    <property type="nucleotide sequence ID" value="NZ_CP108460.1"/>
</dbReference>
<protein>
    <submittedName>
        <fullName evidence="2">Uncharacterized protein</fullName>
    </submittedName>
</protein>
<reference evidence="2 3" key="1">
    <citation type="submission" date="2022-10" db="EMBL/GenBank/DDBJ databases">
        <title>The complete genomes of actinobacterial strains from the NBC collection.</title>
        <authorList>
            <person name="Joergensen T.S."/>
            <person name="Alvarez Arevalo M."/>
            <person name="Sterndorff E.B."/>
            <person name="Faurdal D."/>
            <person name="Vuksanovic O."/>
            <person name="Mourched A.-S."/>
            <person name="Charusanti P."/>
            <person name="Shaw S."/>
            <person name="Blin K."/>
            <person name="Weber T."/>
        </authorList>
    </citation>
    <scope>NUCLEOTIDE SEQUENCE [LARGE SCALE GENOMIC DNA]</scope>
    <source>
        <strain evidence="2 3">NBC_01247</strain>
    </source>
</reference>
<feature type="compositionally biased region" description="Basic and acidic residues" evidence="1">
    <location>
        <begin position="70"/>
        <end position="84"/>
    </location>
</feature>
<sequence>MSNDLPVPAADLADALDNFANRTAVPGAERDVHLMVGGPHAPQQRTVRLPGNAAAWLTEVVRAELDALRAVEGDDQGDRNDGEARPPGPGPAETWFG</sequence>
<accession>A0ABZ1W283</accession>
<dbReference type="Proteomes" id="UP001432014">
    <property type="component" value="Chromosome"/>
</dbReference>
<gene>
    <name evidence="2" type="ORF">OG469_04935</name>
</gene>
<name>A0ABZ1W283_9ACTN</name>
<proteinExistence type="predicted"/>
<evidence type="ECO:0000256" key="1">
    <source>
        <dbReference type="SAM" id="MobiDB-lite"/>
    </source>
</evidence>
<organism evidence="2 3">
    <name type="scientific">Kitasatospora herbaricolor</name>
    <dbReference type="NCBI Taxonomy" id="68217"/>
    <lineage>
        <taxon>Bacteria</taxon>
        <taxon>Bacillati</taxon>
        <taxon>Actinomycetota</taxon>
        <taxon>Actinomycetes</taxon>
        <taxon>Kitasatosporales</taxon>
        <taxon>Streptomycetaceae</taxon>
        <taxon>Kitasatospora</taxon>
    </lineage>
</organism>
<evidence type="ECO:0000313" key="2">
    <source>
        <dbReference type="EMBL" id="WUS54915.1"/>
    </source>
</evidence>
<feature type="region of interest" description="Disordered" evidence="1">
    <location>
        <begin position="70"/>
        <end position="97"/>
    </location>
</feature>